<dbReference type="PANTHER" id="PTHR43236">
    <property type="entry name" value="ANTITOXIN HIGA1"/>
    <property type="match status" value="1"/>
</dbReference>
<dbReference type="InterPro" id="IPR001387">
    <property type="entry name" value="Cro/C1-type_HTH"/>
</dbReference>
<dbReference type="InterPro" id="IPR010982">
    <property type="entry name" value="Lambda_DNA-bd_dom_sf"/>
</dbReference>
<dbReference type="Gene3D" id="1.10.260.40">
    <property type="entry name" value="lambda repressor-like DNA-binding domains"/>
    <property type="match status" value="1"/>
</dbReference>
<evidence type="ECO:0000313" key="4">
    <source>
        <dbReference type="Proteomes" id="UP001595868"/>
    </source>
</evidence>
<comment type="similarity">
    <text evidence="1">Belongs to the short-chain fatty acyl-CoA assimilation regulator (ScfR) family.</text>
</comment>
<dbReference type="RefSeq" id="WP_377546959.1">
    <property type="nucleotide sequence ID" value="NZ_JBHSBN010000011.1"/>
</dbReference>
<gene>
    <name evidence="3" type="ORF">ACFOX0_17420</name>
</gene>
<dbReference type="Pfam" id="PF06114">
    <property type="entry name" value="Peptidase_M78"/>
    <property type="match status" value="1"/>
</dbReference>
<evidence type="ECO:0000313" key="3">
    <source>
        <dbReference type="EMBL" id="MFC4107698.1"/>
    </source>
</evidence>
<dbReference type="Gene3D" id="1.10.10.2910">
    <property type="match status" value="1"/>
</dbReference>
<accession>A0ABV8KNX5</accession>
<name>A0ABV8KNX5_9ACTN</name>
<sequence length="364" mass="40270">MDGEAVAHPTMLVLTRESRGMTQADVAGRMAGMADGMPVSQGYVSKAEAGRLAVTGQRLELYAQAVRYPVGVLCADPDVHGVGVGLVHHRKRASLGAPTLRRVHAELALSRMQVRALLRETDKSHQHRFRRVELDDFNTPADAAITVRKEWGIPGGPLARLVDLIEDAGGLVLVRDLGTRELDAVTQWTDSEAPLFLFNAQAPADRFRWSLAHELGHVFLHDQPGATTLQERQADEFASEFLLPAVNVRAELKGRLDLNRLVELKNRWGVSMAAIARRATALGVITEWQYRNVMVEMSALGYRTQEPGDVEREYPRMVSNLVARLRKDNGHSVEKIADLVGLLPSEFEALYQASDAGTYLEVNR</sequence>
<dbReference type="PANTHER" id="PTHR43236:SF1">
    <property type="entry name" value="BLL7220 PROTEIN"/>
    <property type="match status" value="1"/>
</dbReference>
<dbReference type="InterPro" id="IPR052345">
    <property type="entry name" value="Rad_response_metalloprotease"/>
</dbReference>
<proteinExistence type="inferred from homology"/>
<dbReference type="CDD" id="cd00093">
    <property type="entry name" value="HTH_XRE"/>
    <property type="match status" value="1"/>
</dbReference>
<protein>
    <submittedName>
        <fullName evidence="3">ImmA/IrrE family metallo-endopeptidase</fullName>
    </submittedName>
</protein>
<dbReference type="EMBL" id="JBHSBN010000011">
    <property type="protein sequence ID" value="MFC4107698.1"/>
    <property type="molecule type" value="Genomic_DNA"/>
</dbReference>
<comment type="caution">
    <text evidence="3">The sequence shown here is derived from an EMBL/GenBank/DDBJ whole genome shotgun (WGS) entry which is preliminary data.</text>
</comment>
<dbReference type="Proteomes" id="UP001595868">
    <property type="component" value="Unassembled WGS sequence"/>
</dbReference>
<dbReference type="SUPFAM" id="SSF47413">
    <property type="entry name" value="lambda repressor-like DNA-binding domains"/>
    <property type="match status" value="1"/>
</dbReference>
<reference evidence="4" key="1">
    <citation type="journal article" date="2019" name="Int. J. Syst. Evol. Microbiol.">
        <title>The Global Catalogue of Microorganisms (GCM) 10K type strain sequencing project: providing services to taxonomists for standard genome sequencing and annotation.</title>
        <authorList>
            <consortium name="The Broad Institute Genomics Platform"/>
            <consortium name="The Broad Institute Genome Sequencing Center for Infectious Disease"/>
            <person name="Wu L."/>
            <person name="Ma J."/>
        </authorList>
    </citation>
    <scope>NUCLEOTIDE SEQUENCE [LARGE SCALE GENOMIC DNA]</scope>
    <source>
        <strain evidence="4">2902at01</strain>
    </source>
</reference>
<evidence type="ECO:0000256" key="1">
    <source>
        <dbReference type="ARBA" id="ARBA00007227"/>
    </source>
</evidence>
<dbReference type="InterPro" id="IPR010359">
    <property type="entry name" value="IrrE_HExxH"/>
</dbReference>
<evidence type="ECO:0000259" key="2">
    <source>
        <dbReference type="Pfam" id="PF06114"/>
    </source>
</evidence>
<organism evidence="3 4">
    <name type="scientific">Micromonospora zhanjiangensis</name>
    <dbReference type="NCBI Taxonomy" id="1522057"/>
    <lineage>
        <taxon>Bacteria</taxon>
        <taxon>Bacillati</taxon>
        <taxon>Actinomycetota</taxon>
        <taxon>Actinomycetes</taxon>
        <taxon>Micromonosporales</taxon>
        <taxon>Micromonosporaceae</taxon>
        <taxon>Micromonospora</taxon>
    </lineage>
</organism>
<keyword evidence="4" id="KW-1185">Reference proteome</keyword>
<feature type="domain" description="IrrE N-terminal-like" evidence="2">
    <location>
        <begin position="166"/>
        <end position="279"/>
    </location>
</feature>